<feature type="region of interest" description="Disordered" evidence="3">
    <location>
        <begin position="371"/>
        <end position="408"/>
    </location>
</feature>
<evidence type="ECO:0000313" key="7">
    <source>
        <dbReference type="Proteomes" id="UP000770015"/>
    </source>
</evidence>
<evidence type="ECO:0000259" key="5">
    <source>
        <dbReference type="PROSITE" id="PS50110"/>
    </source>
</evidence>
<dbReference type="SMART" id="SM00388">
    <property type="entry name" value="HisKA"/>
    <property type="match status" value="1"/>
</dbReference>
<reference evidence="6" key="1">
    <citation type="journal article" date="2021" name="Nat. Commun.">
        <title>Genetic determinants of endophytism in the Arabidopsis root mycobiome.</title>
        <authorList>
            <person name="Mesny F."/>
            <person name="Miyauchi S."/>
            <person name="Thiergart T."/>
            <person name="Pickel B."/>
            <person name="Atanasova L."/>
            <person name="Karlsson M."/>
            <person name="Huettel B."/>
            <person name="Barry K.W."/>
            <person name="Haridas S."/>
            <person name="Chen C."/>
            <person name="Bauer D."/>
            <person name="Andreopoulos W."/>
            <person name="Pangilinan J."/>
            <person name="LaButti K."/>
            <person name="Riley R."/>
            <person name="Lipzen A."/>
            <person name="Clum A."/>
            <person name="Drula E."/>
            <person name="Henrissat B."/>
            <person name="Kohler A."/>
            <person name="Grigoriev I.V."/>
            <person name="Martin F.M."/>
            <person name="Hacquard S."/>
        </authorList>
    </citation>
    <scope>NUCLEOTIDE SEQUENCE</scope>
    <source>
        <strain evidence="6">MPI-SDFR-AT-0117</strain>
    </source>
</reference>
<dbReference type="PROSITE" id="PS50109">
    <property type="entry name" value="HIS_KIN"/>
    <property type="match status" value="1"/>
</dbReference>
<evidence type="ECO:0000256" key="3">
    <source>
        <dbReference type="SAM" id="MobiDB-lite"/>
    </source>
</evidence>
<protein>
    <submittedName>
        <fullName evidence="6">Hsp90-like protein</fullName>
    </submittedName>
</protein>
<dbReference type="InterPro" id="IPR029016">
    <property type="entry name" value="GAF-like_dom_sf"/>
</dbReference>
<gene>
    <name evidence="6" type="ORF">F5X68DRAFT_208322</name>
</gene>
<dbReference type="Proteomes" id="UP000770015">
    <property type="component" value="Unassembled WGS sequence"/>
</dbReference>
<feature type="region of interest" description="Disordered" evidence="3">
    <location>
        <begin position="251"/>
        <end position="270"/>
    </location>
</feature>
<dbReference type="PRINTS" id="PR00344">
    <property type="entry name" value="BCTRLSENSOR"/>
</dbReference>
<dbReference type="Gene3D" id="3.30.450.40">
    <property type="match status" value="1"/>
</dbReference>
<dbReference type="PANTHER" id="PTHR43719">
    <property type="entry name" value="TWO-COMPONENT HISTIDINE KINASE"/>
    <property type="match status" value="1"/>
</dbReference>
<dbReference type="InterPro" id="IPR004358">
    <property type="entry name" value="Sig_transdc_His_kin-like_C"/>
</dbReference>
<dbReference type="SUPFAM" id="SSF47384">
    <property type="entry name" value="Homodimeric domain of signal transducing histidine kinase"/>
    <property type="match status" value="1"/>
</dbReference>
<dbReference type="Gene3D" id="1.10.287.130">
    <property type="match status" value="1"/>
</dbReference>
<dbReference type="SMART" id="SM00387">
    <property type="entry name" value="HATPase_c"/>
    <property type="match status" value="1"/>
</dbReference>
<dbReference type="Pfam" id="PF02518">
    <property type="entry name" value="HATPase_c"/>
    <property type="match status" value="1"/>
</dbReference>
<keyword evidence="7" id="KW-1185">Reference proteome</keyword>
<evidence type="ECO:0000256" key="2">
    <source>
        <dbReference type="PROSITE-ProRule" id="PRU00169"/>
    </source>
</evidence>
<organism evidence="6 7">
    <name type="scientific">Plectosphaerella plurivora</name>
    <dbReference type="NCBI Taxonomy" id="936078"/>
    <lineage>
        <taxon>Eukaryota</taxon>
        <taxon>Fungi</taxon>
        <taxon>Dikarya</taxon>
        <taxon>Ascomycota</taxon>
        <taxon>Pezizomycotina</taxon>
        <taxon>Sordariomycetes</taxon>
        <taxon>Hypocreomycetidae</taxon>
        <taxon>Glomerellales</taxon>
        <taxon>Plectosphaerellaceae</taxon>
        <taxon>Plectosphaerella</taxon>
    </lineage>
</organism>
<dbReference type="OrthoDB" id="303614at2759"/>
<accession>A0A9P8VD01</accession>
<dbReference type="Gene3D" id="3.40.50.2300">
    <property type="match status" value="1"/>
</dbReference>
<name>A0A9P8VD01_9PEZI</name>
<dbReference type="SUPFAM" id="SSF52172">
    <property type="entry name" value="CheY-like"/>
    <property type="match status" value="1"/>
</dbReference>
<dbReference type="Gene3D" id="3.30.565.10">
    <property type="entry name" value="Histidine kinase-like ATPase, C-terminal domain"/>
    <property type="match status" value="1"/>
</dbReference>
<feature type="modified residue" description="4-aspartylphosphate" evidence="2">
    <location>
        <position position="1208"/>
    </location>
</feature>
<dbReference type="PROSITE" id="PS50110">
    <property type="entry name" value="RESPONSE_REGULATORY"/>
    <property type="match status" value="1"/>
</dbReference>
<dbReference type="CDD" id="cd00082">
    <property type="entry name" value="HisKA"/>
    <property type="match status" value="1"/>
</dbReference>
<dbReference type="InterPro" id="IPR036097">
    <property type="entry name" value="HisK_dim/P_sf"/>
</dbReference>
<comment type="caution">
    <text evidence="6">The sequence shown here is derived from an EMBL/GenBank/DDBJ whole genome shotgun (WGS) entry which is preliminary data.</text>
</comment>
<evidence type="ECO:0000313" key="6">
    <source>
        <dbReference type="EMBL" id="KAH6686966.1"/>
    </source>
</evidence>
<dbReference type="Pfam" id="PF00512">
    <property type="entry name" value="HisKA"/>
    <property type="match status" value="1"/>
</dbReference>
<dbReference type="InterPro" id="IPR011006">
    <property type="entry name" value="CheY-like_superfamily"/>
</dbReference>
<dbReference type="InterPro" id="IPR003594">
    <property type="entry name" value="HATPase_dom"/>
</dbReference>
<feature type="region of interest" description="Disordered" evidence="3">
    <location>
        <begin position="459"/>
        <end position="509"/>
    </location>
</feature>
<dbReference type="InterPro" id="IPR005467">
    <property type="entry name" value="His_kinase_dom"/>
</dbReference>
<dbReference type="PANTHER" id="PTHR43719:SF69">
    <property type="entry name" value="HISTIDINE KINASE G7"/>
    <property type="match status" value="1"/>
</dbReference>
<keyword evidence="1 2" id="KW-0597">Phosphoprotein</keyword>
<dbReference type="EMBL" id="JAGSXJ010000012">
    <property type="protein sequence ID" value="KAH6686966.1"/>
    <property type="molecule type" value="Genomic_DNA"/>
</dbReference>
<dbReference type="InterPro" id="IPR003661">
    <property type="entry name" value="HisK_dim/P_dom"/>
</dbReference>
<proteinExistence type="predicted"/>
<dbReference type="CDD" id="cd17546">
    <property type="entry name" value="REC_hyHK_CKI1_RcsC-like"/>
    <property type="match status" value="1"/>
</dbReference>
<feature type="compositionally biased region" description="Polar residues" evidence="3">
    <location>
        <begin position="477"/>
        <end position="497"/>
    </location>
</feature>
<dbReference type="InterPro" id="IPR001789">
    <property type="entry name" value="Sig_transdc_resp-reg_receiver"/>
</dbReference>
<evidence type="ECO:0000259" key="4">
    <source>
        <dbReference type="PROSITE" id="PS50109"/>
    </source>
</evidence>
<dbReference type="InterPro" id="IPR050956">
    <property type="entry name" value="2C_system_His_kinase"/>
</dbReference>
<dbReference type="GO" id="GO:0000155">
    <property type="term" value="F:phosphorelay sensor kinase activity"/>
    <property type="evidence" value="ECO:0007669"/>
    <property type="project" value="InterPro"/>
</dbReference>
<dbReference type="FunFam" id="1.10.287.130:FF:000023">
    <property type="entry name" value="Sensor histidine kinase/response regulator, putative"/>
    <property type="match status" value="1"/>
</dbReference>
<dbReference type="SUPFAM" id="SSF55874">
    <property type="entry name" value="ATPase domain of HSP90 chaperone/DNA topoisomerase II/histidine kinase"/>
    <property type="match status" value="1"/>
</dbReference>
<feature type="domain" description="Histidine kinase" evidence="4">
    <location>
        <begin position="594"/>
        <end position="890"/>
    </location>
</feature>
<dbReference type="SUPFAM" id="SSF55781">
    <property type="entry name" value="GAF domain-like"/>
    <property type="match status" value="1"/>
</dbReference>
<evidence type="ECO:0000256" key="1">
    <source>
        <dbReference type="ARBA" id="ARBA00022553"/>
    </source>
</evidence>
<sequence>MDPSRRSSKNTSEAARERETFKYASSLIDKSVRLVATSESAPVDHLTSCSDTSLIAYAQLAVLRLNAKRALISLFDGQHQYVVAEATPTAPLTPRMAARDMAPGELWLCGTAMPRPAGVCARVLTDHDGNASDSTGTGPLNRPSDLPLTIIPDMTDDTRTADSLYCKGWPGHRFYAGVPIRTHRGIDIGFFCILDDVPREGLDDVSICLMRDLSSTIMSRLQARRSRAAHRRADRMVRGLGSFVEGQATMTGWQEDREGKGGRGSTAEGGLNENQQQLRAVYHAGDMASPIGLPLSTSPLPDNAMEDYMFPLAPSSATPVPSALQPDESLENTPASIDNVFAKAANIIRESIEVEGVLFLDASIGSFGGLATIKAGPRHRTSSSSSSSSEDDKSGGSTGSPDQAPSEDVMCESLGFSTSTSSSIDGTAQHQSHTRIPEKLLARLLHRYPHGKIFNFDEGGNVQTSDFSNDEVLSPEATESSAPNLQPSSTPESPQRSRPTKKLSAKRRFARQNEGKLMAGMFSGARSVMLIPVWDDQRERWFAGGFVYTKTPTRVFTVEGEMSYLRAFASVIMSEVARVKAISVDRAKTDLLSSLSHELRSPLHGVVLGVELLQDTPLDAFQGDVLHSVETCGRTLLDTMDHLLDWSKINNFVASAKKRGSRVKPGEISRSLGRRNSIEAGMMSITSDVDVALLTEEVVESICAGFNFQRFSLAELGGSSSSGNRDPQGLRRLDTMQAVENIITGKNNSGSLNIVLGDVAVGLDIDAGSSWMFRTQPGALRRIIMNILGNSLKYTSKGFVKVTLVQTTPSQTRGAHAIELTIVDSGQGISEDYLQNHLFSPFAQEDSLAAGAGLGLSLVKKITLSLGGSVQVKSTVGQGTTVRVKLPLQPTPTSLPGSSPDNDGVDEFEAQVTELQGLRVRLMCSTTTLGGKRTQNVQFSQHEGLKQMCHDWLRLQIIEPSQEKELLPDFVLCDEPNLNHAFRARRGNASVPVVVICSDPLVARRLSTSPAFSKLKSGVLEFVSQPVGPRKLAKILLLSFRRWTSSHSGRVNSSTLSGGSSERMLTGMSGTPDIPPVDIGMTPPPPPPETPMEVGDCPTPLPEPVAEPPLSDLQPDQEHVIATDLPVREAVAEPAAPVPPAPEGGPSSEQAPPKTATFLLVDDNPVNLKMISHHMKKLGHEFDTAMDGKQAYDAVREGGGRYKCIFMDISMPVMDGFEATRLIRRFEKGGHLPRSHIFALSGLASESAQQEAFASGIDLFLTKPVKLKELNRILGEKQLGTLRT</sequence>
<feature type="domain" description="Response regulatory" evidence="5">
    <location>
        <begin position="1157"/>
        <end position="1278"/>
    </location>
</feature>
<dbReference type="InterPro" id="IPR036890">
    <property type="entry name" value="HATPase_C_sf"/>
</dbReference>
<dbReference type="SMART" id="SM00448">
    <property type="entry name" value="REC"/>
    <property type="match status" value="1"/>
</dbReference>
<feature type="region of interest" description="Disordered" evidence="3">
    <location>
        <begin position="1134"/>
        <end position="1153"/>
    </location>
</feature>
<feature type="compositionally biased region" description="Basic residues" evidence="3">
    <location>
        <begin position="498"/>
        <end position="509"/>
    </location>
</feature>
<dbReference type="Pfam" id="PF00072">
    <property type="entry name" value="Response_reg"/>
    <property type="match status" value="1"/>
</dbReference>